<dbReference type="InterPro" id="IPR036638">
    <property type="entry name" value="HLH_DNA-bd_sf"/>
</dbReference>
<feature type="compositionally biased region" description="Low complexity" evidence="2">
    <location>
        <begin position="354"/>
        <end position="367"/>
    </location>
</feature>
<feature type="region of interest" description="Disordered" evidence="2">
    <location>
        <begin position="599"/>
        <end position="635"/>
    </location>
</feature>
<dbReference type="CDD" id="cd11392">
    <property type="entry name" value="bHLH_ScPHO4_like"/>
    <property type="match status" value="1"/>
</dbReference>
<keyword evidence="4" id="KW-0238">DNA-binding</keyword>
<reference evidence="4" key="1">
    <citation type="submission" date="2021-06" db="EMBL/GenBank/DDBJ databases">
        <title>Comparative genomics, transcriptomics and evolutionary studies reveal genomic signatures of adaptation to plant cell wall in hemibiotrophic fungi.</title>
        <authorList>
            <consortium name="DOE Joint Genome Institute"/>
            <person name="Baroncelli R."/>
            <person name="Diaz J.F."/>
            <person name="Benocci T."/>
            <person name="Peng M."/>
            <person name="Battaglia E."/>
            <person name="Haridas S."/>
            <person name="Andreopoulos W."/>
            <person name="Labutti K."/>
            <person name="Pangilinan J."/>
            <person name="Floch G.L."/>
            <person name="Makela M.R."/>
            <person name="Henrissat B."/>
            <person name="Grigoriev I.V."/>
            <person name="Crouch J.A."/>
            <person name="De Vries R.P."/>
            <person name="Sukno S.A."/>
            <person name="Thon M.R."/>
        </authorList>
    </citation>
    <scope>NUCLEOTIDE SEQUENCE</scope>
    <source>
        <strain evidence="4">MAFF235873</strain>
    </source>
</reference>
<feature type="compositionally biased region" description="Polar residues" evidence="2">
    <location>
        <begin position="439"/>
        <end position="458"/>
    </location>
</feature>
<dbReference type="PROSITE" id="PS50888">
    <property type="entry name" value="BHLH"/>
    <property type="match status" value="1"/>
</dbReference>
<protein>
    <submittedName>
        <fullName evidence="4">Helix-loop-helix DNA-binding domain-containing protein</fullName>
    </submittedName>
</protein>
<keyword evidence="5" id="KW-1185">Reference proteome</keyword>
<evidence type="ECO:0000259" key="3">
    <source>
        <dbReference type="PROSITE" id="PS50888"/>
    </source>
</evidence>
<dbReference type="InterPro" id="IPR011598">
    <property type="entry name" value="bHLH_dom"/>
</dbReference>
<feature type="region of interest" description="Disordered" evidence="2">
    <location>
        <begin position="324"/>
        <end position="537"/>
    </location>
</feature>
<name>A0AAD9HRL9_9PEZI</name>
<evidence type="ECO:0000313" key="5">
    <source>
        <dbReference type="Proteomes" id="UP001232148"/>
    </source>
</evidence>
<dbReference type="EMBL" id="MU842829">
    <property type="protein sequence ID" value="KAK2032644.1"/>
    <property type="molecule type" value="Genomic_DNA"/>
</dbReference>
<proteinExistence type="predicted"/>
<feature type="region of interest" description="Disordered" evidence="2">
    <location>
        <begin position="243"/>
        <end position="302"/>
    </location>
</feature>
<dbReference type="Gene3D" id="4.10.280.10">
    <property type="entry name" value="Helix-loop-helix DNA-binding domain"/>
    <property type="match status" value="1"/>
</dbReference>
<sequence>MMDAASWNLPDQGLAPNHDEEFQQFLDMGGMGNLGDTMPFDFHDYQGGNGSGMMHQAGGEQLDTQMGGTGTSMIMGNAGSSLQAQLINMTTAASHPAIPAQMIHPAPTDAITEIDAQIQYLQQQRMQQQHRQMREQQVAYYTTQSHAVPPTPQSLEMPPASNQFYSTEQGHTPMFGSRYQRMKEQQDMSFTPLVSPAVTPLDPHFQMEAGGYAIPSAYFSPLTSPALHAQSDQGLLYDRRSSLSAHNSPAEMEVETTTQSPGVELAKKARKTNTSRVKAKSSVRQSPISKPQRKKSTATPKMVSQALREVNEDALEQMLPSTALPGLMSSEESENASVSPENLSDMPPPPLPQPKQSSKSPFIQPQHQPHPQPAVPAHVQGKPSPATPASLMKLPASSANNSASSNPQDLGMSDNIESFELPESVNFTTRPQPPRLDTATPTQSLSDPGSARASSFQPLPSPIFAKPTTAASASASPNLAPDSTGPAARRTPKLMARGAQGKRGSVSSVHVSPALRPRISPSIKPLLPGTPGGMSAEDTASRLLASKSNYQNIIEGNTVPGVTYPSELSTNLTSKRTSHKIAEQGRRNRINSALQEMATLLPQPPKDSKTEAEERKEREKEAAKTGGAPNSKASTVELAIEYIKQLKQEVAEANKRAEEAEKKLELQAKAGQKETAEG</sequence>
<dbReference type="GO" id="GO:0003677">
    <property type="term" value="F:DNA binding"/>
    <property type="evidence" value="ECO:0007669"/>
    <property type="project" value="UniProtKB-KW"/>
</dbReference>
<accession>A0AAD9HRL9</accession>
<gene>
    <name evidence="4" type="ORF">LX32DRAFT_182853</name>
</gene>
<evidence type="ECO:0000256" key="2">
    <source>
        <dbReference type="SAM" id="MobiDB-lite"/>
    </source>
</evidence>
<dbReference type="SUPFAM" id="SSF47459">
    <property type="entry name" value="HLH, helix-loop-helix DNA-binding domain"/>
    <property type="match status" value="1"/>
</dbReference>
<dbReference type="GO" id="GO:0046983">
    <property type="term" value="F:protein dimerization activity"/>
    <property type="evidence" value="ECO:0007669"/>
    <property type="project" value="InterPro"/>
</dbReference>
<feature type="compositionally biased region" description="Basic and acidic residues" evidence="2">
    <location>
        <begin position="606"/>
        <end position="623"/>
    </location>
</feature>
<feature type="compositionally biased region" description="Basic residues" evidence="2">
    <location>
        <begin position="268"/>
        <end position="281"/>
    </location>
</feature>
<comment type="caution">
    <text evidence="4">The sequence shown here is derived from an EMBL/GenBank/DDBJ whole genome shotgun (WGS) entry which is preliminary data.</text>
</comment>
<organism evidence="4 5">
    <name type="scientific">Colletotrichum zoysiae</name>
    <dbReference type="NCBI Taxonomy" id="1216348"/>
    <lineage>
        <taxon>Eukaryota</taxon>
        <taxon>Fungi</taxon>
        <taxon>Dikarya</taxon>
        <taxon>Ascomycota</taxon>
        <taxon>Pezizomycotina</taxon>
        <taxon>Sordariomycetes</taxon>
        <taxon>Hypocreomycetidae</taxon>
        <taxon>Glomerellales</taxon>
        <taxon>Glomerellaceae</taxon>
        <taxon>Colletotrichum</taxon>
        <taxon>Colletotrichum graminicola species complex</taxon>
    </lineage>
</organism>
<dbReference type="SMART" id="SM00353">
    <property type="entry name" value="HLH"/>
    <property type="match status" value="1"/>
</dbReference>
<feature type="coiled-coil region" evidence="1">
    <location>
        <begin position="636"/>
        <end position="674"/>
    </location>
</feature>
<evidence type="ECO:0000313" key="4">
    <source>
        <dbReference type="EMBL" id="KAK2032644.1"/>
    </source>
</evidence>
<dbReference type="Pfam" id="PF00010">
    <property type="entry name" value="HLH"/>
    <property type="match status" value="1"/>
</dbReference>
<feature type="domain" description="BHLH" evidence="3">
    <location>
        <begin position="574"/>
        <end position="646"/>
    </location>
</feature>
<evidence type="ECO:0000256" key="1">
    <source>
        <dbReference type="SAM" id="Coils"/>
    </source>
</evidence>
<dbReference type="Proteomes" id="UP001232148">
    <property type="component" value="Unassembled WGS sequence"/>
</dbReference>
<dbReference type="AlphaFoldDB" id="A0AAD9HRL9"/>
<feature type="compositionally biased region" description="Low complexity" evidence="2">
    <location>
        <begin position="396"/>
        <end position="406"/>
    </location>
</feature>
<keyword evidence="1" id="KW-0175">Coiled coil</keyword>